<gene>
    <name evidence="2" type="ORF">AWC38_SpisGene940</name>
</gene>
<dbReference type="Proteomes" id="UP000225706">
    <property type="component" value="Unassembled WGS sequence"/>
</dbReference>
<dbReference type="AlphaFoldDB" id="A0A2B4STZ1"/>
<keyword evidence="3" id="KW-1185">Reference proteome</keyword>
<evidence type="ECO:0000313" key="2">
    <source>
        <dbReference type="EMBL" id="PFX34144.1"/>
    </source>
</evidence>
<accession>A0A2B4STZ1</accession>
<reference evidence="3" key="1">
    <citation type="journal article" date="2017" name="bioRxiv">
        <title>Comparative analysis of the genomes of Stylophora pistillata and Acropora digitifera provides evidence for extensive differences between species of corals.</title>
        <authorList>
            <person name="Voolstra C.R."/>
            <person name="Li Y."/>
            <person name="Liew Y.J."/>
            <person name="Baumgarten S."/>
            <person name="Zoccola D."/>
            <person name="Flot J.-F."/>
            <person name="Tambutte S."/>
            <person name="Allemand D."/>
            <person name="Aranda M."/>
        </authorList>
    </citation>
    <scope>NUCLEOTIDE SEQUENCE [LARGE SCALE GENOMIC DNA]</scope>
</reference>
<evidence type="ECO:0000256" key="1">
    <source>
        <dbReference type="SAM" id="MobiDB-lite"/>
    </source>
</evidence>
<protein>
    <recommendedName>
        <fullName evidence="4">CCHC-type domain-containing protein</fullName>
    </recommendedName>
</protein>
<name>A0A2B4STZ1_STYPI</name>
<feature type="region of interest" description="Disordered" evidence="1">
    <location>
        <begin position="1"/>
        <end position="54"/>
    </location>
</feature>
<proteinExistence type="predicted"/>
<sequence>MLALFPEIPKRGQNLKSTPLSESTGKRHKTKPNEKRDEKPFHYYGKNGDHKPGQNCPAYGKQCLKCGKYNHFAKCCKSNPGKETTESNKGTKPQQKQRQQQRVIKTTDSSEDSDDGFLQQTARHLNYEAKKVRSSNKTNTVRLRIADLDADVEPDRGASINIMDEYQFRTLKHRSQEIQELSPSNAKLKTLQSRLEVKGEFTALIRNKTRGITAKLLVMKEKMDSPLLICEDTLTEQGMLKIDPEGTL</sequence>
<dbReference type="EMBL" id="LSMT01000006">
    <property type="protein sequence ID" value="PFX34144.1"/>
    <property type="molecule type" value="Genomic_DNA"/>
</dbReference>
<feature type="region of interest" description="Disordered" evidence="1">
    <location>
        <begin position="78"/>
        <end position="116"/>
    </location>
</feature>
<feature type="compositionally biased region" description="Polar residues" evidence="1">
    <location>
        <begin position="14"/>
        <end position="23"/>
    </location>
</feature>
<organism evidence="2 3">
    <name type="scientific">Stylophora pistillata</name>
    <name type="common">Smooth cauliflower coral</name>
    <dbReference type="NCBI Taxonomy" id="50429"/>
    <lineage>
        <taxon>Eukaryota</taxon>
        <taxon>Metazoa</taxon>
        <taxon>Cnidaria</taxon>
        <taxon>Anthozoa</taxon>
        <taxon>Hexacorallia</taxon>
        <taxon>Scleractinia</taxon>
        <taxon>Astrocoeniina</taxon>
        <taxon>Pocilloporidae</taxon>
        <taxon>Stylophora</taxon>
    </lineage>
</organism>
<comment type="caution">
    <text evidence="2">The sequence shown here is derived from an EMBL/GenBank/DDBJ whole genome shotgun (WGS) entry which is preliminary data.</text>
</comment>
<feature type="compositionally biased region" description="Basic and acidic residues" evidence="1">
    <location>
        <begin position="31"/>
        <end position="52"/>
    </location>
</feature>
<evidence type="ECO:0000313" key="3">
    <source>
        <dbReference type="Proteomes" id="UP000225706"/>
    </source>
</evidence>
<evidence type="ECO:0008006" key="4">
    <source>
        <dbReference type="Google" id="ProtNLM"/>
    </source>
</evidence>